<dbReference type="PANTHER" id="PTHR33109:SF104">
    <property type="entry name" value="EPIDERMAL PATTERNING FACTOR-LIKE PROTEIN"/>
    <property type="match status" value="1"/>
</dbReference>
<comment type="subcellular location">
    <subcellularLocation>
        <location evidence="1 7">Secreted</location>
    </subcellularLocation>
</comment>
<proteinExistence type="inferred from homology"/>
<dbReference type="PaxDb" id="3827-XP_004504097.1"/>
<keyword evidence="5" id="KW-0732">Signal</keyword>
<name>A0A1S2YGC1_CICAR</name>
<reference evidence="9" key="2">
    <citation type="submission" date="2025-08" db="UniProtKB">
        <authorList>
            <consortium name="RefSeq"/>
        </authorList>
    </citation>
    <scope>IDENTIFICATION</scope>
    <source>
        <tissue evidence="9">Etiolated seedlings</tissue>
    </source>
</reference>
<evidence type="ECO:0000256" key="7">
    <source>
        <dbReference type="RuleBase" id="RU367102"/>
    </source>
</evidence>
<dbReference type="eggNOG" id="ENOG502SAGJ">
    <property type="taxonomic scope" value="Eukaryota"/>
</dbReference>
<evidence type="ECO:0000256" key="5">
    <source>
        <dbReference type="ARBA" id="ARBA00022729"/>
    </source>
</evidence>
<evidence type="ECO:0000256" key="4">
    <source>
        <dbReference type="ARBA" id="ARBA00022525"/>
    </source>
</evidence>
<evidence type="ECO:0000256" key="2">
    <source>
        <dbReference type="ARBA" id="ARBA00008127"/>
    </source>
</evidence>
<organism evidence="8 9">
    <name type="scientific">Cicer arietinum</name>
    <name type="common">Chickpea</name>
    <name type="synonym">Garbanzo</name>
    <dbReference type="NCBI Taxonomy" id="3827"/>
    <lineage>
        <taxon>Eukaryota</taxon>
        <taxon>Viridiplantae</taxon>
        <taxon>Streptophyta</taxon>
        <taxon>Embryophyta</taxon>
        <taxon>Tracheophyta</taxon>
        <taxon>Spermatophyta</taxon>
        <taxon>Magnoliopsida</taxon>
        <taxon>eudicotyledons</taxon>
        <taxon>Gunneridae</taxon>
        <taxon>Pentapetalae</taxon>
        <taxon>rosids</taxon>
        <taxon>fabids</taxon>
        <taxon>Fabales</taxon>
        <taxon>Fabaceae</taxon>
        <taxon>Papilionoideae</taxon>
        <taxon>50 kb inversion clade</taxon>
        <taxon>NPAAA clade</taxon>
        <taxon>Hologalegina</taxon>
        <taxon>IRL clade</taxon>
        <taxon>Cicereae</taxon>
        <taxon>Cicer</taxon>
    </lineage>
</organism>
<keyword evidence="8" id="KW-1185">Reference proteome</keyword>
<dbReference type="Proteomes" id="UP000087171">
    <property type="component" value="Chromosome Ca6"/>
</dbReference>
<dbReference type="KEGG" id="cam:101514600"/>
<accession>A0A1S2YGC1</accession>
<evidence type="ECO:0000256" key="1">
    <source>
        <dbReference type="ARBA" id="ARBA00004613"/>
    </source>
</evidence>
<comment type="similarity">
    <text evidence="2 7">Belongs to the plant cysteine rich small secretory peptide family. Epidermal patterning factor subfamily.</text>
</comment>
<dbReference type="OrthoDB" id="1922142at2759"/>
<sequence length="136" mass="15187">MTSKGDINTFMASLNSHQNFSTTTTILLTILLLLHPLLHPVSSSNKLQPSTPPQELLFEEKNKLGSIPPSCHSKCNECHPCMAVQVPSMGNFPLDLNKVSTMERKWVTPISLQGNSYSNYKPLGWKCRCGDHFFNP</sequence>
<dbReference type="GO" id="GO:0010052">
    <property type="term" value="P:guard cell differentiation"/>
    <property type="evidence" value="ECO:0007669"/>
    <property type="project" value="UniProtKB-UniRule"/>
</dbReference>
<dbReference type="RefSeq" id="XP_004504097.1">
    <property type="nucleotide sequence ID" value="XM_004504040.3"/>
</dbReference>
<dbReference type="GO" id="GO:0005576">
    <property type="term" value="C:extracellular region"/>
    <property type="evidence" value="ECO:0007669"/>
    <property type="project" value="UniProtKB-SubCell"/>
</dbReference>
<protein>
    <recommendedName>
        <fullName evidence="7">Epidermal patterning factor-like protein</fullName>
    </recommendedName>
</protein>
<dbReference type="GeneID" id="101514600"/>
<dbReference type="Pfam" id="PF17181">
    <property type="entry name" value="EPF"/>
    <property type="match status" value="1"/>
</dbReference>
<reference evidence="8" key="1">
    <citation type="journal article" date="2013" name="Nat. Biotechnol.">
        <title>Draft genome sequence of chickpea (Cicer arietinum) provides a resource for trait improvement.</title>
        <authorList>
            <person name="Varshney R.K."/>
            <person name="Song C."/>
            <person name="Saxena R.K."/>
            <person name="Azam S."/>
            <person name="Yu S."/>
            <person name="Sharpe A.G."/>
            <person name="Cannon S."/>
            <person name="Baek J."/>
            <person name="Rosen B.D."/>
            <person name="Tar'an B."/>
            <person name="Millan T."/>
            <person name="Zhang X."/>
            <person name="Ramsay L.D."/>
            <person name="Iwata A."/>
            <person name="Wang Y."/>
            <person name="Nelson W."/>
            <person name="Farmer A.D."/>
            <person name="Gaur P.M."/>
            <person name="Soderlund C."/>
            <person name="Penmetsa R.V."/>
            <person name="Xu C."/>
            <person name="Bharti A.K."/>
            <person name="He W."/>
            <person name="Winter P."/>
            <person name="Zhao S."/>
            <person name="Hane J.K."/>
            <person name="Carrasquilla-Garcia N."/>
            <person name="Condie J.A."/>
            <person name="Upadhyaya H.D."/>
            <person name="Luo M.C."/>
            <person name="Thudi M."/>
            <person name="Gowda C.L."/>
            <person name="Singh N.P."/>
            <person name="Lichtenzveig J."/>
            <person name="Gali K.K."/>
            <person name="Rubio J."/>
            <person name="Nadarajan N."/>
            <person name="Dolezel J."/>
            <person name="Bansal K.C."/>
            <person name="Xu X."/>
            <person name="Edwards D."/>
            <person name="Zhang G."/>
            <person name="Kahl G."/>
            <person name="Gil J."/>
            <person name="Singh K.B."/>
            <person name="Datta S.K."/>
            <person name="Jackson S.A."/>
            <person name="Wang J."/>
            <person name="Cook D.R."/>
        </authorList>
    </citation>
    <scope>NUCLEOTIDE SEQUENCE [LARGE SCALE GENOMIC DNA]</scope>
    <source>
        <strain evidence="8">cv. CDC Frontier</strain>
    </source>
</reference>
<evidence type="ECO:0000256" key="6">
    <source>
        <dbReference type="ARBA" id="ARBA00023157"/>
    </source>
</evidence>
<dbReference type="AlphaFoldDB" id="A0A1S2YGC1"/>
<evidence type="ECO:0000313" key="9">
    <source>
        <dbReference type="RefSeq" id="XP_004504097.1"/>
    </source>
</evidence>
<keyword evidence="4 7" id="KW-0964">Secreted</keyword>
<gene>
    <name evidence="9" type="primary">LOC101514600</name>
</gene>
<dbReference type="STRING" id="3827.A0A1S2YGC1"/>
<dbReference type="PANTHER" id="PTHR33109">
    <property type="entry name" value="EPIDERMAL PATTERNING FACTOR-LIKE PROTEIN 4"/>
    <property type="match status" value="1"/>
</dbReference>
<keyword evidence="3 7" id="KW-0217">Developmental protein</keyword>
<evidence type="ECO:0000313" key="8">
    <source>
        <dbReference type="Proteomes" id="UP000087171"/>
    </source>
</evidence>
<dbReference type="InterPro" id="IPR039455">
    <property type="entry name" value="EPFL"/>
</dbReference>
<evidence type="ECO:0000256" key="3">
    <source>
        <dbReference type="ARBA" id="ARBA00022473"/>
    </source>
</evidence>
<keyword evidence="6" id="KW-1015">Disulfide bond</keyword>
<comment type="function">
    <text evidence="7">Controls stomatal patterning.</text>
</comment>